<protein>
    <submittedName>
        <fullName evidence="5">Endonuclease</fullName>
    </submittedName>
</protein>
<dbReference type="Pfam" id="PF01223">
    <property type="entry name" value="Endonuclease_NS"/>
    <property type="match status" value="1"/>
</dbReference>
<name>A0A2A4YS93_9PROT</name>
<evidence type="ECO:0000259" key="4">
    <source>
        <dbReference type="SMART" id="SM00892"/>
    </source>
</evidence>
<evidence type="ECO:0000313" key="5">
    <source>
        <dbReference type="EMBL" id="PCI97480.1"/>
    </source>
</evidence>
<dbReference type="InterPro" id="IPR040255">
    <property type="entry name" value="Non-specific_endonuclease"/>
</dbReference>
<gene>
    <name evidence="5" type="ORF">COB13_15545</name>
</gene>
<sequence>MSIYSSSHWAAYRVTRASIGTTKGYKRQWIKDPLLDPKDRLVKEDFRGVSEPDKYSRGHVVPLASFAGTEYWRETFYLSNATPQKSALNNGVWNKLENRIRKMAYELDGVNVLTGTLYERSLNPLPNSNTAHIVPSGYWKVVVKNNKAIGFLMDQDIPSKGEVCVAIVELSEIEKRAGLELFPAGNLVGNLERSKVGC</sequence>
<dbReference type="InterPro" id="IPR044925">
    <property type="entry name" value="His-Me_finger_sf"/>
</dbReference>
<dbReference type="SUPFAM" id="SSF54060">
    <property type="entry name" value="His-Me finger endonucleases"/>
    <property type="match status" value="1"/>
</dbReference>
<feature type="domain" description="DNA/RNA non-specific endonuclease/pyrophosphatase/phosphodiesterase" evidence="4">
    <location>
        <begin position="1"/>
        <end position="188"/>
    </location>
</feature>
<keyword evidence="2" id="KW-0479">Metal-binding</keyword>
<organism evidence="5">
    <name type="scientific">OCS116 cluster bacterium</name>
    <dbReference type="NCBI Taxonomy" id="2030921"/>
    <lineage>
        <taxon>Bacteria</taxon>
        <taxon>Pseudomonadati</taxon>
        <taxon>Pseudomonadota</taxon>
        <taxon>Alphaproteobacteria</taxon>
        <taxon>OCS116 cluster</taxon>
    </lineage>
</organism>
<dbReference type="InterPro" id="IPR020821">
    <property type="entry name" value="ENPP1-3/EXOG-like_nuc-like"/>
</dbReference>
<dbReference type="AlphaFoldDB" id="A0A2A4YS93"/>
<accession>A0A2A4YS93</accession>
<evidence type="ECO:0000256" key="1">
    <source>
        <dbReference type="PIRSR" id="PIRSR640255-1"/>
    </source>
</evidence>
<dbReference type="GO" id="GO:0004519">
    <property type="term" value="F:endonuclease activity"/>
    <property type="evidence" value="ECO:0007669"/>
    <property type="project" value="UniProtKB-KW"/>
</dbReference>
<keyword evidence="5" id="KW-0540">Nuclease</keyword>
<feature type="active site" description="Proton acceptor" evidence="1">
    <location>
        <position position="59"/>
    </location>
</feature>
<dbReference type="PANTHER" id="PTHR13966:SF5">
    <property type="entry name" value="ENDONUCLEASE G, MITOCHONDRIAL"/>
    <property type="match status" value="1"/>
</dbReference>
<dbReference type="InterPro" id="IPR001604">
    <property type="entry name" value="Endo_G_ENPP1-like_dom"/>
</dbReference>
<proteinExistence type="predicted"/>
<dbReference type="Gene3D" id="3.40.570.10">
    <property type="entry name" value="Extracellular Endonuclease, subunit A"/>
    <property type="match status" value="1"/>
</dbReference>
<feature type="domain" description="ENPP1-3/EXOG-like endonuclease/phosphodiesterase" evidence="3">
    <location>
        <begin position="1"/>
        <end position="190"/>
    </location>
</feature>
<comment type="caution">
    <text evidence="5">The sequence shown here is derived from an EMBL/GenBank/DDBJ whole genome shotgun (WGS) entry which is preliminary data.</text>
</comment>
<reference evidence="5" key="2">
    <citation type="journal article" date="2018" name="ISME J.">
        <title>A dynamic microbial community with high functional redundancy inhabits the cold, oxic subseafloor aquifer.</title>
        <authorList>
            <person name="Tully B.J."/>
            <person name="Wheat C.G."/>
            <person name="Glazer B.T."/>
            <person name="Huber J.A."/>
        </authorList>
    </citation>
    <scope>NUCLEOTIDE SEQUENCE</scope>
    <source>
        <strain evidence="5">NORP83</strain>
    </source>
</reference>
<dbReference type="GO" id="GO:0003676">
    <property type="term" value="F:nucleic acid binding"/>
    <property type="evidence" value="ECO:0007669"/>
    <property type="project" value="InterPro"/>
</dbReference>
<evidence type="ECO:0000259" key="3">
    <source>
        <dbReference type="SMART" id="SM00477"/>
    </source>
</evidence>
<dbReference type="GO" id="GO:0046872">
    <property type="term" value="F:metal ion binding"/>
    <property type="evidence" value="ECO:0007669"/>
    <property type="project" value="UniProtKB-KW"/>
</dbReference>
<keyword evidence="5" id="KW-0378">Hydrolase</keyword>
<dbReference type="GO" id="GO:0016787">
    <property type="term" value="F:hydrolase activity"/>
    <property type="evidence" value="ECO:0007669"/>
    <property type="project" value="InterPro"/>
</dbReference>
<dbReference type="SMART" id="SM00477">
    <property type="entry name" value="NUC"/>
    <property type="match status" value="1"/>
</dbReference>
<dbReference type="InterPro" id="IPR044929">
    <property type="entry name" value="DNA/RNA_non-sp_Endonuclease_sf"/>
</dbReference>
<dbReference type="PANTHER" id="PTHR13966">
    <property type="entry name" value="ENDONUCLEASE RELATED"/>
    <property type="match status" value="1"/>
</dbReference>
<dbReference type="SMART" id="SM00892">
    <property type="entry name" value="Endonuclease_NS"/>
    <property type="match status" value="1"/>
</dbReference>
<reference key="1">
    <citation type="submission" date="2017-08" db="EMBL/GenBank/DDBJ databases">
        <title>A dynamic microbial community with high functional redundancy inhabits the cold, oxic subseafloor aquifer.</title>
        <authorList>
            <person name="Tully B.J."/>
            <person name="Wheat C.G."/>
            <person name="Glazer B.T."/>
            <person name="Huber J.A."/>
        </authorList>
    </citation>
    <scope>NUCLEOTIDE SEQUENCE [LARGE SCALE GENOMIC DNA]</scope>
</reference>
<feature type="binding site" evidence="2">
    <location>
        <position position="89"/>
    </location>
    <ligand>
        <name>Mg(2+)</name>
        <dbReference type="ChEBI" id="CHEBI:18420"/>
        <note>catalytic</note>
    </ligand>
</feature>
<keyword evidence="5" id="KW-0255">Endonuclease</keyword>
<evidence type="ECO:0000256" key="2">
    <source>
        <dbReference type="PIRSR" id="PIRSR640255-2"/>
    </source>
</evidence>
<dbReference type="EMBL" id="NVUS01000029">
    <property type="protein sequence ID" value="PCI97480.1"/>
    <property type="molecule type" value="Genomic_DNA"/>
</dbReference>